<name>A0A367JN56_RHIST</name>
<dbReference type="Pfam" id="PF00328">
    <property type="entry name" value="His_Phos_2"/>
    <property type="match status" value="1"/>
</dbReference>
<dbReference type="SUPFAM" id="SSF53254">
    <property type="entry name" value="Phosphoglycerate mutase-like"/>
    <property type="match status" value="1"/>
</dbReference>
<dbReference type="InterPro" id="IPR050645">
    <property type="entry name" value="Histidine_acid_phosphatase"/>
</dbReference>
<proteinExistence type="inferred from homology"/>
<dbReference type="Proteomes" id="UP000253551">
    <property type="component" value="Unassembled WGS sequence"/>
</dbReference>
<gene>
    <name evidence="3" type="ORF">CU098_003464</name>
</gene>
<dbReference type="OrthoDB" id="10257284at2759"/>
<dbReference type="PANTHER" id="PTHR11567:SF110">
    <property type="entry name" value="2-PHOSPHOXYLOSE PHOSPHATASE 1"/>
    <property type="match status" value="1"/>
</dbReference>
<dbReference type="EMBL" id="PJQM01003001">
    <property type="protein sequence ID" value="RCH91374.1"/>
    <property type="molecule type" value="Genomic_DNA"/>
</dbReference>
<organism evidence="3 4">
    <name type="scientific">Rhizopus stolonifer</name>
    <name type="common">Rhizopus nigricans</name>
    <dbReference type="NCBI Taxonomy" id="4846"/>
    <lineage>
        <taxon>Eukaryota</taxon>
        <taxon>Fungi</taxon>
        <taxon>Fungi incertae sedis</taxon>
        <taxon>Mucoromycota</taxon>
        <taxon>Mucoromycotina</taxon>
        <taxon>Mucoromycetes</taxon>
        <taxon>Mucorales</taxon>
        <taxon>Mucorineae</taxon>
        <taxon>Rhizopodaceae</taxon>
        <taxon>Rhizopus</taxon>
    </lineage>
</organism>
<dbReference type="PANTHER" id="PTHR11567">
    <property type="entry name" value="ACID PHOSPHATASE-RELATED"/>
    <property type="match status" value="1"/>
</dbReference>
<dbReference type="AlphaFoldDB" id="A0A367JN56"/>
<keyword evidence="4" id="KW-1185">Reference proteome</keyword>
<reference evidence="3 4" key="1">
    <citation type="journal article" date="2018" name="G3 (Bethesda)">
        <title>Phylogenetic and Phylogenomic Definition of Rhizopus Species.</title>
        <authorList>
            <person name="Gryganskyi A.P."/>
            <person name="Golan J."/>
            <person name="Dolatabadi S."/>
            <person name="Mondo S."/>
            <person name="Robb S."/>
            <person name="Idnurm A."/>
            <person name="Muszewska A."/>
            <person name="Steczkiewicz K."/>
            <person name="Masonjones S."/>
            <person name="Liao H.L."/>
            <person name="Gajdeczka M.T."/>
            <person name="Anike F."/>
            <person name="Vuek A."/>
            <person name="Anishchenko I.M."/>
            <person name="Voigt K."/>
            <person name="de Hoog G.S."/>
            <person name="Smith M.E."/>
            <person name="Heitman J."/>
            <person name="Vilgalys R."/>
            <person name="Stajich J.E."/>
        </authorList>
    </citation>
    <scope>NUCLEOTIDE SEQUENCE [LARGE SCALE GENOMIC DNA]</scope>
    <source>
        <strain evidence="3 4">LSU 92-RS-03</strain>
    </source>
</reference>
<dbReference type="CDD" id="cd07061">
    <property type="entry name" value="HP_HAP_like"/>
    <property type="match status" value="1"/>
</dbReference>
<accession>A0A367JN56</accession>
<keyword evidence="2" id="KW-0378">Hydrolase</keyword>
<dbReference type="GO" id="GO:0016791">
    <property type="term" value="F:phosphatase activity"/>
    <property type="evidence" value="ECO:0007669"/>
    <property type="project" value="TreeGrafter"/>
</dbReference>
<comment type="caution">
    <text evidence="3">The sequence shown here is derived from an EMBL/GenBank/DDBJ whole genome shotgun (WGS) entry which is preliminary data.</text>
</comment>
<dbReference type="InterPro" id="IPR029033">
    <property type="entry name" value="His_PPase_superfam"/>
</dbReference>
<dbReference type="STRING" id="4846.A0A367JN56"/>
<evidence type="ECO:0000313" key="4">
    <source>
        <dbReference type="Proteomes" id="UP000253551"/>
    </source>
</evidence>
<evidence type="ECO:0000256" key="1">
    <source>
        <dbReference type="ARBA" id="ARBA00005375"/>
    </source>
</evidence>
<comment type="similarity">
    <text evidence="1">Belongs to the histidine acid phosphatase family.</text>
</comment>
<sequence>MSRLGLGRLMGEITDRMVQKQEGKNVKGEEKLKLAVYSGHDTTVGPLLIILNSFDERWPPFGSALLFELFKKKGEEEHFVRVKYNEKTLEIPGCSSKGQHKEGDKTLCTLDAFRNIVKEHVPMDWEKECSV</sequence>
<evidence type="ECO:0000256" key="2">
    <source>
        <dbReference type="ARBA" id="ARBA00022801"/>
    </source>
</evidence>
<dbReference type="Gene3D" id="3.40.50.1240">
    <property type="entry name" value="Phosphoglycerate mutase-like"/>
    <property type="match status" value="1"/>
</dbReference>
<protein>
    <submittedName>
        <fullName evidence="3">Uncharacterized protein</fullName>
    </submittedName>
</protein>
<dbReference type="InterPro" id="IPR000560">
    <property type="entry name" value="His_Pase_clade-2"/>
</dbReference>
<evidence type="ECO:0000313" key="3">
    <source>
        <dbReference type="EMBL" id="RCH91374.1"/>
    </source>
</evidence>